<sequence length="157" mass="17923">MNGAIPEVMEGRIGYLKASIERLEFLNQLWKIGHDNNKTVILTSSPYKDELISEQARTSKHSVVKRNLRQPLVEKKTATHQPLRQEAAKKKTKESSDDSPSEDRDEETSCMYCGELYSNSKPGEGWIKCVVCQMWSHDACAHVEVEDDQYVCDFCPK</sequence>
<name>A0ACB9ST33_HOLOL</name>
<dbReference type="Proteomes" id="UP001056778">
    <property type="component" value="Chromosome 7"/>
</dbReference>
<reference evidence="1" key="1">
    <citation type="submission" date="2022-04" db="EMBL/GenBank/DDBJ databases">
        <title>Chromosome-scale genome assembly of Holotrichia oblita Faldermann.</title>
        <authorList>
            <person name="Rongchong L."/>
        </authorList>
    </citation>
    <scope>NUCLEOTIDE SEQUENCE</scope>
    <source>
        <strain evidence="1">81SQS9</strain>
    </source>
</reference>
<accession>A0ACB9ST33</accession>
<evidence type="ECO:0000313" key="2">
    <source>
        <dbReference type="Proteomes" id="UP001056778"/>
    </source>
</evidence>
<proteinExistence type="predicted"/>
<organism evidence="1 2">
    <name type="scientific">Holotrichia oblita</name>
    <name type="common">Chafer beetle</name>
    <dbReference type="NCBI Taxonomy" id="644536"/>
    <lineage>
        <taxon>Eukaryota</taxon>
        <taxon>Metazoa</taxon>
        <taxon>Ecdysozoa</taxon>
        <taxon>Arthropoda</taxon>
        <taxon>Hexapoda</taxon>
        <taxon>Insecta</taxon>
        <taxon>Pterygota</taxon>
        <taxon>Neoptera</taxon>
        <taxon>Endopterygota</taxon>
        <taxon>Coleoptera</taxon>
        <taxon>Polyphaga</taxon>
        <taxon>Scarabaeiformia</taxon>
        <taxon>Scarabaeidae</taxon>
        <taxon>Melolonthinae</taxon>
        <taxon>Holotrichia</taxon>
    </lineage>
</organism>
<gene>
    <name evidence="1" type="ORF">MML48_7g00012016</name>
</gene>
<protein>
    <submittedName>
        <fullName evidence="1">Zinc finger fyve/phd-type</fullName>
    </submittedName>
</protein>
<dbReference type="EMBL" id="CM043021">
    <property type="protein sequence ID" value="KAI4458474.1"/>
    <property type="molecule type" value="Genomic_DNA"/>
</dbReference>
<comment type="caution">
    <text evidence="1">The sequence shown here is derived from an EMBL/GenBank/DDBJ whole genome shotgun (WGS) entry which is preliminary data.</text>
</comment>
<evidence type="ECO:0000313" key="1">
    <source>
        <dbReference type="EMBL" id="KAI4458474.1"/>
    </source>
</evidence>
<keyword evidence="2" id="KW-1185">Reference proteome</keyword>